<dbReference type="EMBL" id="JAEACQ010000377">
    <property type="protein sequence ID" value="MBL7633239.1"/>
    <property type="molecule type" value="Genomic_DNA"/>
</dbReference>
<evidence type="ECO:0000313" key="4">
    <source>
        <dbReference type="Proteomes" id="UP000604475"/>
    </source>
</evidence>
<sequence>MRYDESWLPESLDQRIDRLESLDQIRQLAFRYASGVDSRNLDDLVELFVDDVRVGRDRRGRAALRDWFAQTFSRFGDSIHLVGNHVIDLDGPDTARGVVYCRDELEKGERWQVGMLQYWDVYVRRSGRWYFRERRVQRWYAVDAAETPWHGAGVPGDDRGLAIGQLPDVWPSWSRFWRERNEAPRPGRPRPGDASQRPPT</sequence>
<dbReference type="AlphaFoldDB" id="A0A937URV8"/>
<organism evidence="3 4">
    <name type="scientific">Frankia nepalensis</name>
    <dbReference type="NCBI Taxonomy" id="1836974"/>
    <lineage>
        <taxon>Bacteria</taxon>
        <taxon>Bacillati</taxon>
        <taxon>Actinomycetota</taxon>
        <taxon>Actinomycetes</taxon>
        <taxon>Frankiales</taxon>
        <taxon>Frankiaceae</taxon>
        <taxon>Frankia</taxon>
    </lineage>
</organism>
<dbReference type="InterPro" id="IPR037401">
    <property type="entry name" value="SnoaL-like"/>
</dbReference>
<accession>A0A937URV8</accession>
<gene>
    <name evidence="3" type="ORF">I7412_40020</name>
</gene>
<dbReference type="RefSeq" id="WP_202999962.1">
    <property type="nucleotide sequence ID" value="NZ_JADWYU010000141.1"/>
</dbReference>
<feature type="domain" description="SnoaL-like" evidence="2">
    <location>
        <begin position="18"/>
        <end position="135"/>
    </location>
</feature>
<dbReference type="SUPFAM" id="SSF54427">
    <property type="entry name" value="NTF2-like"/>
    <property type="match status" value="1"/>
</dbReference>
<evidence type="ECO:0000259" key="2">
    <source>
        <dbReference type="Pfam" id="PF13577"/>
    </source>
</evidence>
<dbReference type="InterPro" id="IPR032710">
    <property type="entry name" value="NTF2-like_dom_sf"/>
</dbReference>
<reference evidence="3" key="1">
    <citation type="submission" date="2020-12" db="EMBL/GenBank/DDBJ databases">
        <title>Genomic characterization of non-nitrogen-fixing Frankia strains.</title>
        <authorList>
            <person name="Carlos-Shanley C."/>
            <person name="Guerra T."/>
            <person name="Hahn D."/>
        </authorList>
    </citation>
    <scope>NUCLEOTIDE SEQUENCE</scope>
    <source>
        <strain evidence="3">CN6</strain>
    </source>
</reference>
<evidence type="ECO:0000313" key="3">
    <source>
        <dbReference type="EMBL" id="MBL7633239.1"/>
    </source>
</evidence>
<keyword evidence="4" id="KW-1185">Reference proteome</keyword>
<dbReference type="Gene3D" id="3.10.450.50">
    <property type="match status" value="1"/>
</dbReference>
<dbReference type="Pfam" id="PF13577">
    <property type="entry name" value="SnoaL_4"/>
    <property type="match status" value="1"/>
</dbReference>
<protein>
    <submittedName>
        <fullName evidence="3">Nuclear transport factor 2 family protein</fullName>
    </submittedName>
</protein>
<proteinExistence type="predicted"/>
<evidence type="ECO:0000256" key="1">
    <source>
        <dbReference type="SAM" id="MobiDB-lite"/>
    </source>
</evidence>
<name>A0A937URV8_9ACTN</name>
<dbReference type="Proteomes" id="UP000604475">
    <property type="component" value="Unassembled WGS sequence"/>
</dbReference>
<comment type="caution">
    <text evidence="3">The sequence shown here is derived from an EMBL/GenBank/DDBJ whole genome shotgun (WGS) entry which is preliminary data.</text>
</comment>
<feature type="region of interest" description="Disordered" evidence="1">
    <location>
        <begin position="180"/>
        <end position="200"/>
    </location>
</feature>